<reference evidence="2" key="1">
    <citation type="journal article" date="2019" name="Int. J. Syst. Evol. Microbiol.">
        <title>The Global Catalogue of Microorganisms (GCM) 10K type strain sequencing project: providing services to taxonomists for standard genome sequencing and annotation.</title>
        <authorList>
            <consortium name="The Broad Institute Genomics Platform"/>
            <consortium name="The Broad Institute Genome Sequencing Center for Infectious Disease"/>
            <person name="Wu L."/>
            <person name="Ma J."/>
        </authorList>
    </citation>
    <scope>NUCLEOTIDE SEQUENCE [LARGE SCALE GENOMIC DNA]</scope>
    <source>
        <strain evidence="2">CCM 8931</strain>
    </source>
</reference>
<dbReference type="Proteomes" id="UP001597188">
    <property type="component" value="Unassembled WGS sequence"/>
</dbReference>
<name>A0ABW4C088_9LACO</name>
<dbReference type="RefSeq" id="WP_137634352.1">
    <property type="nucleotide sequence ID" value="NZ_BJDL01000009.1"/>
</dbReference>
<keyword evidence="2" id="KW-1185">Reference proteome</keyword>
<gene>
    <name evidence="1" type="ORF">ACFQ5L_07990</name>
</gene>
<sequence length="170" mass="19866">MKRRQLLWMTLLGVLGLVLGTSMTMTASAKYAGHSATPTELRGTWYQYQGHHKWEKIVITKHAFKRNGKTLYTPYKKSWHKLDVKRSKKGQGAGYGLKGYGGTNYVFNGKFKYDYQHLGSFWLSSKKVNGHRVMKSYYNMGYFSVYTHQKLKHNYSYEYKGSQYMNQIGR</sequence>
<evidence type="ECO:0000313" key="2">
    <source>
        <dbReference type="Proteomes" id="UP001597188"/>
    </source>
</evidence>
<evidence type="ECO:0008006" key="3">
    <source>
        <dbReference type="Google" id="ProtNLM"/>
    </source>
</evidence>
<proteinExistence type="predicted"/>
<evidence type="ECO:0000313" key="1">
    <source>
        <dbReference type="EMBL" id="MFD1420894.1"/>
    </source>
</evidence>
<accession>A0ABW4C088</accession>
<protein>
    <recommendedName>
        <fullName evidence="3">Extracellular protein</fullName>
    </recommendedName>
</protein>
<comment type="caution">
    <text evidence="1">The sequence shown here is derived from an EMBL/GenBank/DDBJ whole genome shotgun (WGS) entry which is preliminary data.</text>
</comment>
<dbReference type="EMBL" id="JBHTOJ010000017">
    <property type="protein sequence ID" value="MFD1420894.1"/>
    <property type="molecule type" value="Genomic_DNA"/>
</dbReference>
<organism evidence="1 2">
    <name type="scientific">Lactiplantibacillus songbeiensis</name>
    <dbReference type="NCBI Taxonomy" id="2559920"/>
    <lineage>
        <taxon>Bacteria</taxon>
        <taxon>Bacillati</taxon>
        <taxon>Bacillota</taxon>
        <taxon>Bacilli</taxon>
        <taxon>Lactobacillales</taxon>
        <taxon>Lactobacillaceae</taxon>
        <taxon>Lactiplantibacillus</taxon>
    </lineage>
</organism>